<keyword evidence="5" id="KW-1185">Reference proteome</keyword>
<dbReference type="NCBIfam" id="TIGR04183">
    <property type="entry name" value="Por_Secre_tail"/>
    <property type="match status" value="1"/>
</dbReference>
<dbReference type="Proteomes" id="UP000196355">
    <property type="component" value="Unassembled WGS sequence"/>
</dbReference>
<reference evidence="5" key="1">
    <citation type="submission" date="2017-02" db="EMBL/GenBank/DDBJ databases">
        <authorList>
            <person name="Tetz G."/>
            <person name="Tetz V."/>
        </authorList>
    </citation>
    <scope>NUCLEOTIDE SEQUENCE [LARGE SCALE GENOMIC DNA]</scope>
    <source>
        <strain evidence="5">VT16-26</strain>
    </source>
</reference>
<keyword evidence="1 2" id="KW-0732">Signal</keyword>
<dbReference type="InterPro" id="IPR026444">
    <property type="entry name" value="Secre_tail"/>
</dbReference>
<evidence type="ECO:0000313" key="4">
    <source>
        <dbReference type="EMBL" id="OVE61705.1"/>
    </source>
</evidence>
<evidence type="ECO:0000256" key="1">
    <source>
        <dbReference type="ARBA" id="ARBA00022729"/>
    </source>
</evidence>
<gene>
    <name evidence="4" type="ORF">B0E34_01645</name>
</gene>
<comment type="caution">
    <text evidence="4">The sequence shown here is derived from an EMBL/GenBank/DDBJ whole genome shotgun (WGS) entry which is preliminary data.</text>
</comment>
<proteinExistence type="predicted"/>
<dbReference type="AlphaFoldDB" id="A0A202CDP2"/>
<evidence type="ECO:0000313" key="5">
    <source>
        <dbReference type="Proteomes" id="UP000196355"/>
    </source>
</evidence>
<dbReference type="RefSeq" id="WP_087706191.1">
    <property type="nucleotide sequence ID" value="NZ_JBCNMG010000005.1"/>
</dbReference>
<organism evidence="4 5">
    <name type="scientific">Chryseobacterium mucoviscidosis</name>
    <dbReference type="NCBI Taxonomy" id="1945581"/>
    <lineage>
        <taxon>Bacteria</taxon>
        <taxon>Pseudomonadati</taxon>
        <taxon>Bacteroidota</taxon>
        <taxon>Flavobacteriia</taxon>
        <taxon>Flavobacteriales</taxon>
        <taxon>Weeksellaceae</taxon>
        <taxon>Chryseobacterium group</taxon>
        <taxon>Chryseobacterium</taxon>
    </lineage>
</organism>
<feature type="domain" description="Secretion system C-terminal sorting" evidence="3">
    <location>
        <begin position="280"/>
        <end position="343"/>
    </location>
</feature>
<accession>A0A202CDP2</accession>
<sequence length="346" mass="36696">MNTKIISQKFKILGMIAFGVFANAQSLYLTSALPVNVTVGSSPSFTLNYTSATPCKIIVSLIKSQSDGVTPDWNTWQTGTILDNLPATSSPVSKTITVTVPANQTISTDLPSGINYLWALTLQDSSGGWIAGSQPQTNIISSNTVIDNVSFNGALPASVSAGSTQSIPYKYTATTDRIVKVGLSKYSSSGNWISDVVSVIINPASATTTTPVSGVANLAIPAGTTSTANLSNGEYYGWEATMATTSWSYMNGTNTNVVVTSANTTLSVSDSEAAKNPIKIYPNPVKNTLYFSNPEKIKSVKINDLTGKEIFRSTKDLDKGVDFSEFAKGTYIITLNGTDSQKIIKE</sequence>
<feature type="signal peptide" evidence="2">
    <location>
        <begin position="1"/>
        <end position="24"/>
    </location>
</feature>
<evidence type="ECO:0000256" key="2">
    <source>
        <dbReference type="SAM" id="SignalP"/>
    </source>
</evidence>
<protein>
    <recommendedName>
        <fullName evidence="3">Secretion system C-terminal sorting domain-containing protein</fullName>
    </recommendedName>
</protein>
<dbReference type="EMBL" id="MVAG01000057">
    <property type="protein sequence ID" value="OVE61705.1"/>
    <property type="molecule type" value="Genomic_DNA"/>
</dbReference>
<name>A0A202CDP2_9FLAO</name>
<evidence type="ECO:0000259" key="3">
    <source>
        <dbReference type="Pfam" id="PF18962"/>
    </source>
</evidence>
<feature type="chain" id="PRO_5012125837" description="Secretion system C-terminal sorting domain-containing protein" evidence="2">
    <location>
        <begin position="25"/>
        <end position="346"/>
    </location>
</feature>
<dbReference type="Pfam" id="PF18962">
    <property type="entry name" value="Por_Secre_tail"/>
    <property type="match status" value="1"/>
</dbReference>